<dbReference type="AlphaFoldDB" id="T1IIU8"/>
<dbReference type="GO" id="GO:0031902">
    <property type="term" value="C:late endosome membrane"/>
    <property type="evidence" value="ECO:0007669"/>
    <property type="project" value="UniProtKB-SubCell"/>
</dbReference>
<keyword evidence="6" id="KW-0853">WD repeat</keyword>
<evidence type="ECO:0000256" key="4">
    <source>
        <dbReference type="ARBA" id="ARBA00021116"/>
    </source>
</evidence>
<dbReference type="EnsemblMetazoa" id="SMAR000801-RA">
    <property type="protein sequence ID" value="SMAR000801-PA"/>
    <property type="gene ID" value="SMAR000801"/>
</dbReference>
<dbReference type="Pfam" id="PF23138">
    <property type="entry name" value="CTLH_Armc9"/>
    <property type="match status" value="1"/>
</dbReference>
<dbReference type="Gene3D" id="2.130.10.10">
    <property type="entry name" value="YVTN repeat-like/Quinoprotein amine dehydrogenase"/>
    <property type="match status" value="2"/>
</dbReference>
<comment type="similarity">
    <text evidence="3">Belongs to the WD repeat WDR91 family.</text>
</comment>
<dbReference type="eggNOG" id="KOG1333">
    <property type="taxonomic scope" value="Eukaryota"/>
</dbReference>
<organism evidence="10 11">
    <name type="scientific">Strigamia maritima</name>
    <name type="common">European centipede</name>
    <name type="synonym">Geophilus maritimus</name>
    <dbReference type="NCBI Taxonomy" id="126957"/>
    <lineage>
        <taxon>Eukaryota</taxon>
        <taxon>Metazoa</taxon>
        <taxon>Ecdysozoa</taxon>
        <taxon>Arthropoda</taxon>
        <taxon>Myriapoda</taxon>
        <taxon>Chilopoda</taxon>
        <taxon>Pleurostigmophora</taxon>
        <taxon>Geophilomorpha</taxon>
        <taxon>Linotaeniidae</taxon>
        <taxon>Strigamia</taxon>
    </lineage>
</organism>
<keyword evidence="5" id="KW-0967">Endosome</keyword>
<dbReference type="InterPro" id="IPR015943">
    <property type="entry name" value="WD40/YVTN_repeat-like_dom_sf"/>
</dbReference>
<dbReference type="PANTHER" id="PTHR13083">
    <property type="entry name" value="WD REPEAT-CONTAINING PROTEIN 91"/>
    <property type="match status" value="1"/>
</dbReference>
<protein>
    <recommendedName>
        <fullName evidence="4">WD repeat-containing protein 91</fullName>
    </recommendedName>
</protein>
<dbReference type="SMART" id="SM00320">
    <property type="entry name" value="WD40"/>
    <property type="match status" value="5"/>
</dbReference>
<accession>T1IIU8</accession>
<dbReference type="Pfam" id="PF00400">
    <property type="entry name" value="WD40"/>
    <property type="match status" value="1"/>
</dbReference>
<feature type="coiled-coil region" evidence="7">
    <location>
        <begin position="172"/>
        <end position="206"/>
    </location>
</feature>
<dbReference type="GO" id="GO:0031901">
    <property type="term" value="C:early endosome membrane"/>
    <property type="evidence" value="ECO:0007669"/>
    <property type="project" value="UniProtKB-SubCell"/>
</dbReference>
<dbReference type="PROSITE" id="PS50082">
    <property type="entry name" value="WD_REPEATS_2"/>
    <property type="match status" value="1"/>
</dbReference>
<evidence type="ECO:0000256" key="2">
    <source>
        <dbReference type="ARBA" id="ARBA00004414"/>
    </source>
</evidence>
<name>T1IIU8_STRMM</name>
<dbReference type="InterPro" id="IPR039724">
    <property type="entry name" value="WDR91"/>
</dbReference>
<evidence type="ECO:0000256" key="7">
    <source>
        <dbReference type="SAM" id="Coils"/>
    </source>
</evidence>
<dbReference type="InterPro" id="IPR001680">
    <property type="entry name" value="WD40_rpt"/>
</dbReference>
<evidence type="ECO:0000256" key="5">
    <source>
        <dbReference type="ARBA" id="ARBA00022753"/>
    </source>
</evidence>
<dbReference type="STRING" id="126957.T1IIU8"/>
<feature type="compositionally biased region" description="Polar residues" evidence="8">
    <location>
        <begin position="292"/>
        <end position="302"/>
    </location>
</feature>
<evidence type="ECO:0000259" key="9">
    <source>
        <dbReference type="Pfam" id="PF23138"/>
    </source>
</evidence>
<evidence type="ECO:0000256" key="3">
    <source>
        <dbReference type="ARBA" id="ARBA00006128"/>
    </source>
</evidence>
<feature type="repeat" description="WD" evidence="6">
    <location>
        <begin position="385"/>
        <end position="417"/>
    </location>
</feature>
<dbReference type="GO" id="GO:0141039">
    <property type="term" value="F:phosphatidylinositol 3-kinase inhibitor activity"/>
    <property type="evidence" value="ECO:0007669"/>
    <property type="project" value="InterPro"/>
</dbReference>
<dbReference type="InterPro" id="IPR056327">
    <property type="entry name" value="ARMC9_CTLH-like_dom"/>
</dbReference>
<feature type="domain" description="ARMC9 CTLH-like" evidence="9">
    <location>
        <begin position="50"/>
        <end position="164"/>
    </location>
</feature>
<evidence type="ECO:0000313" key="11">
    <source>
        <dbReference type="Proteomes" id="UP000014500"/>
    </source>
</evidence>
<comment type="subcellular location">
    <subcellularLocation>
        <location evidence="1">Early endosome membrane</location>
        <topology evidence="1">Peripheral membrane protein</topology>
    </subcellularLocation>
    <subcellularLocation>
        <location evidence="2">Late endosome membrane</location>
    </subcellularLocation>
</comment>
<keyword evidence="11" id="KW-1185">Reference proteome</keyword>
<dbReference type="GO" id="GO:0045022">
    <property type="term" value="P:early endosome to late endosome transport"/>
    <property type="evidence" value="ECO:0007669"/>
    <property type="project" value="InterPro"/>
</dbReference>
<dbReference type="GO" id="GO:0051898">
    <property type="term" value="P:negative regulation of phosphatidylinositol 3-kinase/protein kinase B signal transduction"/>
    <property type="evidence" value="ECO:0007669"/>
    <property type="project" value="InterPro"/>
</dbReference>
<evidence type="ECO:0000256" key="8">
    <source>
        <dbReference type="SAM" id="MobiDB-lite"/>
    </source>
</evidence>
<proteinExistence type="inferred from homology"/>
<sequence>MTAVSFVDELVREYLLFRGFVATLKAFDNDLKNDKDKGFRADKIVDQLCSYVTNYDLTTLRETWNHMEQRIFCHLEQQFSGAVRKLENSLLKMYIVNTIQTSRHDKLIEFFDKMGQELQNQPEWKDWFVLPFLKNPEENPSYAGYFTRQWQDTMLVSLHNFLSSPLPVLLNYEEERTKINQLQDENEMLRQQVAALQAREIALDKQTPNKLLDSSDISLTGDIMDDFYVLAQEPSNIDTQSKSLRSIIKNISSGLPTSPILGRRPSAPQISRKMLDSDLSGSSKQSTKTKTRGNTQLSSSMKNRPVSEYESSKRSPTIVVQINKSEESFSKFKETSYSKKDTSPNMDNVRIIPKDVEKSTANVICGGDLEDSKKSPLLLLSQEDYTEHQSAITHCKFNESGSLIASSDIDGVIKIWKPSPSPLTLATVISKSSVLSLEWTPKHERFLLFGNRTGIIRLYDTQEKKTMWEIGMDGNSPLKDQKIVNLACSPLESYFVSSTAVKFNTVGFDETMLLPLSGNLILWDMKKTKLLKQLNLKDDSSVVNCSLFNHNGQLLIVGDTRGNISIFDMRNYECIAQWKAHSGETHTIELSSSETTCYSMGSEGKFCQWNINNTGQKVSEHNLMENCAGPFMNPIGSTSQKNQYHRPVGKLFCVDSEGKHVLTCGNTSAIISMIPDGKTPPTAVMRLEGHKVPVITMDWATTMDCGTCISASLDGQIRVSTLLAK</sequence>
<keyword evidence="7" id="KW-0175">Coiled coil</keyword>
<dbReference type="SUPFAM" id="SSF50978">
    <property type="entry name" value="WD40 repeat-like"/>
    <property type="match status" value="1"/>
</dbReference>
<dbReference type="InterPro" id="IPR036322">
    <property type="entry name" value="WD40_repeat_dom_sf"/>
</dbReference>
<reference evidence="11" key="1">
    <citation type="submission" date="2011-05" db="EMBL/GenBank/DDBJ databases">
        <authorList>
            <person name="Richards S.R."/>
            <person name="Qu J."/>
            <person name="Jiang H."/>
            <person name="Jhangiani S.N."/>
            <person name="Agravi P."/>
            <person name="Goodspeed R."/>
            <person name="Gross S."/>
            <person name="Mandapat C."/>
            <person name="Jackson L."/>
            <person name="Mathew T."/>
            <person name="Pu L."/>
            <person name="Thornton R."/>
            <person name="Saada N."/>
            <person name="Wilczek-Boney K.B."/>
            <person name="Lee S."/>
            <person name="Kovar C."/>
            <person name="Wu Y."/>
            <person name="Scherer S.E."/>
            <person name="Worley K.C."/>
            <person name="Muzny D.M."/>
            <person name="Gibbs R."/>
        </authorList>
    </citation>
    <scope>NUCLEOTIDE SEQUENCE</scope>
    <source>
        <strain evidence="11">Brora</strain>
    </source>
</reference>
<feature type="region of interest" description="Disordered" evidence="8">
    <location>
        <begin position="274"/>
        <end position="316"/>
    </location>
</feature>
<evidence type="ECO:0000313" key="10">
    <source>
        <dbReference type="EnsemblMetazoa" id="SMAR000801-PA"/>
    </source>
</evidence>
<dbReference type="EMBL" id="JH430212">
    <property type="status" value="NOT_ANNOTATED_CDS"/>
    <property type="molecule type" value="Genomic_DNA"/>
</dbReference>
<dbReference type="PROSITE" id="PS50294">
    <property type="entry name" value="WD_REPEATS_REGION"/>
    <property type="match status" value="1"/>
</dbReference>
<evidence type="ECO:0000256" key="1">
    <source>
        <dbReference type="ARBA" id="ARBA00004220"/>
    </source>
</evidence>
<dbReference type="PhylomeDB" id="T1IIU8"/>
<evidence type="ECO:0000256" key="6">
    <source>
        <dbReference type="PROSITE-ProRule" id="PRU00221"/>
    </source>
</evidence>
<dbReference type="HOGENOM" id="CLU_022078_0_0_1"/>
<dbReference type="PANTHER" id="PTHR13083:SF3">
    <property type="entry name" value="WD REPEAT-CONTAINING PROTEIN 91"/>
    <property type="match status" value="1"/>
</dbReference>
<dbReference type="Proteomes" id="UP000014500">
    <property type="component" value="Unassembled WGS sequence"/>
</dbReference>
<reference evidence="10" key="2">
    <citation type="submission" date="2015-02" db="UniProtKB">
        <authorList>
            <consortium name="EnsemblMetazoa"/>
        </authorList>
    </citation>
    <scope>IDENTIFICATION</scope>
</reference>
<dbReference type="OMA" id="KMYLVNA"/>